<evidence type="ECO:0000313" key="3">
    <source>
        <dbReference type="EMBL" id="KLC11748.1"/>
    </source>
</evidence>
<dbReference type="AlphaFoldDB" id="A0A6P0G5K6"/>
<keyword evidence="5" id="KW-1185">Reference proteome</keyword>
<organism evidence="4 6">
    <name type="scientific">Xanthomonas perforans</name>
    <dbReference type="NCBI Taxonomy" id="442694"/>
    <lineage>
        <taxon>Bacteria</taxon>
        <taxon>Pseudomonadati</taxon>
        <taxon>Pseudomonadota</taxon>
        <taxon>Gammaproteobacteria</taxon>
        <taxon>Lysobacterales</taxon>
        <taxon>Lysobacteraceae</taxon>
        <taxon>Xanthomonas</taxon>
    </lineage>
</organism>
<evidence type="ECO:0000256" key="2">
    <source>
        <dbReference type="SAM" id="Phobius"/>
    </source>
</evidence>
<keyword evidence="4" id="KW-0418">Kinase</keyword>
<keyword evidence="2" id="KW-0812">Transmembrane</keyword>
<dbReference type="GO" id="GO:0004674">
    <property type="term" value="F:protein serine/threonine kinase activity"/>
    <property type="evidence" value="ECO:0007669"/>
    <property type="project" value="UniProtKB-KW"/>
</dbReference>
<accession>A0A6P0G5K6</accession>
<dbReference type="EMBL" id="JAAGYU010000074">
    <property type="protein sequence ID" value="NEL77679.1"/>
    <property type="molecule type" value="Genomic_DNA"/>
</dbReference>
<gene>
    <name evidence="4" type="ORF">G3W61_15695</name>
    <name evidence="3" type="ORF">XP315_00535</name>
</gene>
<dbReference type="RefSeq" id="WP_046934607.1">
    <property type="nucleotide sequence ID" value="NZ_CP116309.1"/>
</dbReference>
<keyword evidence="2" id="KW-0472">Membrane</keyword>
<evidence type="ECO:0000313" key="4">
    <source>
        <dbReference type="EMBL" id="NEL77679.1"/>
    </source>
</evidence>
<dbReference type="Proteomes" id="UP000035369">
    <property type="component" value="Unassembled WGS sequence"/>
</dbReference>
<keyword evidence="2" id="KW-1133">Transmembrane helix</keyword>
<keyword evidence="3" id="KW-0723">Serine/threonine-protein kinase</keyword>
<reference evidence="4 6" key="2">
    <citation type="submission" date="2019-11" db="EMBL/GenBank/DDBJ databases">
        <title>Genome-resolved metagenomics to study the prevalence of co-infection and intraspecific heterogeneity among plant pathogen metapopulations.</title>
        <authorList>
            <person name="Newberry E."/>
            <person name="Bhandari R."/>
            <person name="Kemble J."/>
            <person name="Sikora E."/>
            <person name="Potnis N."/>
        </authorList>
    </citation>
    <scope>NUCLEOTIDE SEQUENCE [LARGE SCALE GENOMIC DNA]</scope>
    <source>
        <strain evidence="4">Xp_Tom_Tuscaloosa_18b</strain>
    </source>
</reference>
<comment type="caution">
    <text evidence="4">The sequence shown here is derived from an EMBL/GenBank/DDBJ whole genome shotgun (WGS) entry which is preliminary data.</text>
</comment>
<feature type="region of interest" description="Disordered" evidence="1">
    <location>
        <begin position="453"/>
        <end position="529"/>
    </location>
</feature>
<dbReference type="Gene3D" id="1.10.510.10">
    <property type="entry name" value="Transferase(Phosphotransferase) domain 1"/>
    <property type="match status" value="1"/>
</dbReference>
<sequence>MNYPSLEKYNEALQAPARAIQDPQLRAGQLRTTGLGLPLALCGGFALTYTVETGGKRFALRCFHKKSNDLERRYQAIALRLKQLASPYFLPFDFIPNGILIDGNLYPIVKMEWAQGTTLAEFLERNHGNAAALTKLRQALAALSAYLEAQQIAHGDIQPENLMVNADGSSVQLIDYDGMFVEALRGSAATELGQANFQHPKRTASNFNEQLDRFSFITLDVALQALAVSPGLWKASNSEPSAIVFRRNDFLDPGTSVIFNQVLGLPGLTVPAQSLAQLADGPFDQVPTLADFRVQRGLGPNTIVFNPQGKPKDIAYQSPYTVCDAANFAQVEAQVGSRVELIGRIVEVTQKRYGRNKKPFIFINFGDWTGKSVKLSIWSEALRQFPSEPNSSWNGRWVSVTGLVEPPYHGQAGKISYVSIGISIENPGQIKQLTEAEARFRLRGGKAPVVTAGRNENILKGMGGAGNTVPRNTSQQAPKPLPAPSTPNAQVLQRMQRQTPQAVPRPTGSAPRPSSHQASSGPHRASSPKRMGAGAWIALIVFVLIVLRWCSG</sequence>
<dbReference type="EMBL" id="JZUY01000013">
    <property type="protein sequence ID" value="KLC11748.1"/>
    <property type="molecule type" value="Genomic_DNA"/>
</dbReference>
<dbReference type="InterPro" id="IPR011009">
    <property type="entry name" value="Kinase-like_dom_sf"/>
</dbReference>
<evidence type="ECO:0000313" key="6">
    <source>
        <dbReference type="Proteomes" id="UP000471082"/>
    </source>
</evidence>
<proteinExistence type="predicted"/>
<protein>
    <submittedName>
        <fullName evidence="4">Protein kinase family protein</fullName>
    </submittedName>
    <submittedName>
        <fullName evidence="3">Serine/threonine protein kinase</fullName>
    </submittedName>
</protein>
<reference evidence="3 5" key="1">
    <citation type="submission" date="2015-02" db="EMBL/GenBank/DDBJ databases">
        <title>Whole genome sequencing of multiple isolates of three species of pepper and tomato-infecting xanthomonads reveals genetic diversity in field strains and pinpoints effectors responsible for host specificity.</title>
        <authorList>
            <person name="Schwartz A."/>
            <person name="Dahlbeck D."/>
            <person name="Staskawicz B."/>
            <person name="Bart R."/>
            <person name="Potnis N."/>
            <person name="Minsavage G."/>
            <person name="Timilsina S."/>
            <person name="Goss E."/>
            <person name="Jones J."/>
            <person name="Vallad G."/>
            <person name="Barak J."/>
            <person name="Miller S."/>
            <person name="Ritchie D."/>
            <person name="Martins J.Jr."/>
            <person name="Patane J.S."/>
            <person name="Setubal J.C."/>
        </authorList>
    </citation>
    <scope>NUCLEOTIDE SEQUENCE [LARGE SCALE GENOMIC DNA]</scope>
    <source>
        <strain evidence="3 5">Xp3-15</strain>
    </source>
</reference>
<keyword evidence="4" id="KW-0808">Transferase</keyword>
<feature type="compositionally biased region" description="Polar residues" evidence="1">
    <location>
        <begin position="486"/>
        <end position="501"/>
    </location>
</feature>
<evidence type="ECO:0000313" key="5">
    <source>
        <dbReference type="Proteomes" id="UP000035369"/>
    </source>
</evidence>
<dbReference type="SUPFAM" id="SSF56112">
    <property type="entry name" value="Protein kinase-like (PK-like)"/>
    <property type="match status" value="1"/>
</dbReference>
<name>A0A6P0G5K6_XANPE</name>
<dbReference type="Proteomes" id="UP000471082">
    <property type="component" value="Unassembled WGS sequence"/>
</dbReference>
<feature type="transmembrane region" description="Helical" evidence="2">
    <location>
        <begin position="533"/>
        <end position="550"/>
    </location>
</feature>
<evidence type="ECO:0000256" key="1">
    <source>
        <dbReference type="SAM" id="MobiDB-lite"/>
    </source>
</evidence>